<reference evidence="1 2" key="1">
    <citation type="submission" date="2019-09" db="EMBL/GenBank/DDBJ databases">
        <title>Sulfurimonas gotlandica sp. nov., a chemoautotrophic and psychrotolerant epsilonproteobacterium isolated from a pelagic redoxcline, and an emended description of the genus Sulfurimonas.</title>
        <authorList>
            <person name="Wang S."/>
            <person name="Jiang L."/>
            <person name="Shao S."/>
        </authorList>
    </citation>
    <scope>NUCLEOTIDE SEQUENCE [LARGE SCALE GENOMIC DNA]</scope>
    <source>
        <strain evidence="1 2">GYSZ_1</strain>
    </source>
</reference>
<evidence type="ECO:0000313" key="1">
    <source>
        <dbReference type="EMBL" id="QFR49700.1"/>
    </source>
</evidence>
<dbReference type="OrthoDB" id="5368678at2"/>
<proteinExistence type="predicted"/>
<dbReference type="AlphaFoldDB" id="A0A5P8P2A2"/>
<accession>A0A5P8P2A2</accession>
<protein>
    <submittedName>
        <fullName evidence="1">Uncharacterized protein</fullName>
    </submittedName>
</protein>
<sequence length="137" mass="15802">MSLYSEQLAKLKKELAVIMSKKTKKLSSSQKSIYLFIQGKTDRATFNCADKTVVLMAGDDKKGFRHILEKHFYPNDLEAMDILNMMDICKRGMKLNEVGVSNQDLTVYMSLKNQKEHRLVLNEVRKNFFVVTAYKKG</sequence>
<dbReference type="EMBL" id="CP043617">
    <property type="protein sequence ID" value="QFR49700.1"/>
    <property type="molecule type" value="Genomic_DNA"/>
</dbReference>
<gene>
    <name evidence="1" type="ORF">FJR48_08120</name>
</gene>
<dbReference type="Proteomes" id="UP000326944">
    <property type="component" value="Chromosome"/>
</dbReference>
<evidence type="ECO:0000313" key="2">
    <source>
        <dbReference type="Proteomes" id="UP000326944"/>
    </source>
</evidence>
<keyword evidence="2" id="KW-1185">Reference proteome</keyword>
<dbReference type="KEGG" id="sulg:FJR48_08120"/>
<name>A0A5P8P2A2_9BACT</name>
<organism evidence="1 2">
    <name type="scientific">Sulfurimonas lithotrophica</name>
    <dbReference type="NCBI Taxonomy" id="2590022"/>
    <lineage>
        <taxon>Bacteria</taxon>
        <taxon>Pseudomonadati</taxon>
        <taxon>Campylobacterota</taxon>
        <taxon>Epsilonproteobacteria</taxon>
        <taxon>Campylobacterales</taxon>
        <taxon>Sulfurimonadaceae</taxon>
        <taxon>Sulfurimonas</taxon>
    </lineage>
</organism>
<dbReference type="RefSeq" id="WP_152307647.1">
    <property type="nucleotide sequence ID" value="NZ_CP043617.1"/>
</dbReference>